<dbReference type="EMBL" id="JAWIIV010000006">
    <property type="protein sequence ID" value="MEC4719383.1"/>
    <property type="molecule type" value="Genomic_DNA"/>
</dbReference>
<dbReference type="InterPro" id="IPR032556">
    <property type="entry name" value="DUF4936"/>
</dbReference>
<protein>
    <submittedName>
        <fullName evidence="1">DUF4936 family protein</fullName>
    </submittedName>
</protein>
<name>A0ABU6J786_9BURK</name>
<evidence type="ECO:0000313" key="1">
    <source>
        <dbReference type="EMBL" id="MEC4719383.1"/>
    </source>
</evidence>
<proteinExistence type="predicted"/>
<dbReference type="Proteomes" id="UP001352263">
    <property type="component" value="Unassembled WGS sequence"/>
</dbReference>
<organism evidence="1 2">
    <name type="scientific">Noviherbaspirillum album</name>
    <dbReference type="NCBI Taxonomy" id="3080276"/>
    <lineage>
        <taxon>Bacteria</taxon>
        <taxon>Pseudomonadati</taxon>
        <taxon>Pseudomonadota</taxon>
        <taxon>Betaproteobacteria</taxon>
        <taxon>Burkholderiales</taxon>
        <taxon>Oxalobacteraceae</taxon>
        <taxon>Noviherbaspirillum</taxon>
    </lineage>
</organism>
<dbReference type="Pfam" id="PF16290">
    <property type="entry name" value="DUF4936"/>
    <property type="match status" value="1"/>
</dbReference>
<accession>A0ABU6J786</accession>
<keyword evidence="2" id="KW-1185">Reference proteome</keyword>
<dbReference type="RefSeq" id="WP_326506100.1">
    <property type="nucleotide sequence ID" value="NZ_JAWIIV010000006.1"/>
</dbReference>
<sequence length="98" mass="11067">MASLDLYVYYRVRDDDASALLARVTALQQSLARECGIVTGLKRRPESREGRQTWMEVYLSVPPDFEAKLEQALSSQRLSSLIDGARHTEHFVDIPPCA</sequence>
<reference evidence="1 2" key="1">
    <citation type="submission" date="2023-10" db="EMBL/GenBank/DDBJ databases">
        <title>Noviherbaspirillum sp. CPCC 100848 genome assembly.</title>
        <authorList>
            <person name="Li X.Y."/>
            <person name="Fang X.M."/>
        </authorList>
    </citation>
    <scope>NUCLEOTIDE SEQUENCE [LARGE SCALE GENOMIC DNA]</scope>
    <source>
        <strain evidence="1 2">CPCC 100848</strain>
    </source>
</reference>
<evidence type="ECO:0000313" key="2">
    <source>
        <dbReference type="Proteomes" id="UP001352263"/>
    </source>
</evidence>
<gene>
    <name evidence="1" type="ORF">RY831_09495</name>
</gene>
<comment type="caution">
    <text evidence="1">The sequence shown here is derived from an EMBL/GenBank/DDBJ whole genome shotgun (WGS) entry which is preliminary data.</text>
</comment>